<dbReference type="Proteomes" id="UP001056120">
    <property type="component" value="Linkage Group LG01"/>
</dbReference>
<protein>
    <submittedName>
        <fullName evidence="1">Uncharacterized protein</fullName>
    </submittedName>
</protein>
<proteinExistence type="predicted"/>
<comment type="caution">
    <text evidence="1">The sequence shown here is derived from an EMBL/GenBank/DDBJ whole genome shotgun (WGS) entry which is preliminary data.</text>
</comment>
<evidence type="ECO:0000313" key="2">
    <source>
        <dbReference type="Proteomes" id="UP001056120"/>
    </source>
</evidence>
<sequence length="247" mass="29075">MSQPKPSEDKSSQLDFTASMMIEYEIKEAKMLMDSNPTFDETPQTNKPSMEENSQSYFTASMIVEYDQQENEILKDRQQREEGKLKEMSQPDFIDSMIMEYDKQEKEILKDRKKEAEKVEESAQLDFSVSPIVEVVSMGEKRTILENNISPYLFSGYVDEWDEVFNILGKCDMPRFMMETLRPGQYLHINAIQTWAHILNHEEKFRSKDSIARLFSTRLMLDVDDVDMGEDDEVEPDHYVYEVKRHT</sequence>
<keyword evidence="2" id="KW-1185">Reference proteome</keyword>
<accession>A0ACB9K5W3</accession>
<dbReference type="EMBL" id="CM042018">
    <property type="protein sequence ID" value="KAI3827654.1"/>
    <property type="molecule type" value="Genomic_DNA"/>
</dbReference>
<evidence type="ECO:0000313" key="1">
    <source>
        <dbReference type="EMBL" id="KAI3827654.1"/>
    </source>
</evidence>
<reference evidence="2" key="1">
    <citation type="journal article" date="2022" name="Mol. Ecol. Resour.">
        <title>The genomes of chicory, endive, great burdock and yacon provide insights into Asteraceae palaeo-polyploidization history and plant inulin production.</title>
        <authorList>
            <person name="Fan W."/>
            <person name="Wang S."/>
            <person name="Wang H."/>
            <person name="Wang A."/>
            <person name="Jiang F."/>
            <person name="Liu H."/>
            <person name="Zhao H."/>
            <person name="Xu D."/>
            <person name="Zhang Y."/>
        </authorList>
    </citation>
    <scope>NUCLEOTIDE SEQUENCE [LARGE SCALE GENOMIC DNA]</scope>
    <source>
        <strain evidence="2">cv. Yunnan</strain>
    </source>
</reference>
<organism evidence="1 2">
    <name type="scientific">Smallanthus sonchifolius</name>
    <dbReference type="NCBI Taxonomy" id="185202"/>
    <lineage>
        <taxon>Eukaryota</taxon>
        <taxon>Viridiplantae</taxon>
        <taxon>Streptophyta</taxon>
        <taxon>Embryophyta</taxon>
        <taxon>Tracheophyta</taxon>
        <taxon>Spermatophyta</taxon>
        <taxon>Magnoliopsida</taxon>
        <taxon>eudicotyledons</taxon>
        <taxon>Gunneridae</taxon>
        <taxon>Pentapetalae</taxon>
        <taxon>asterids</taxon>
        <taxon>campanulids</taxon>
        <taxon>Asterales</taxon>
        <taxon>Asteraceae</taxon>
        <taxon>Asteroideae</taxon>
        <taxon>Heliantheae alliance</taxon>
        <taxon>Millerieae</taxon>
        <taxon>Smallanthus</taxon>
    </lineage>
</organism>
<reference evidence="1 2" key="2">
    <citation type="journal article" date="2022" name="Mol. Ecol. Resour.">
        <title>The genomes of chicory, endive, great burdock and yacon provide insights into Asteraceae paleo-polyploidization history and plant inulin production.</title>
        <authorList>
            <person name="Fan W."/>
            <person name="Wang S."/>
            <person name="Wang H."/>
            <person name="Wang A."/>
            <person name="Jiang F."/>
            <person name="Liu H."/>
            <person name="Zhao H."/>
            <person name="Xu D."/>
            <person name="Zhang Y."/>
        </authorList>
    </citation>
    <scope>NUCLEOTIDE SEQUENCE [LARGE SCALE GENOMIC DNA]</scope>
    <source>
        <strain evidence="2">cv. Yunnan</strain>
        <tissue evidence="1">Leaves</tissue>
    </source>
</reference>
<name>A0ACB9K5W3_9ASTR</name>
<gene>
    <name evidence="1" type="ORF">L1987_01734</name>
</gene>